<sequence>MKLEGHFNALLKDTVNLSLPRLEKMESRAESIYGALQDDSTVGPMVVKKTRQGSWAQGTIINPPAGKDFDADFTLQLELQEGWEPQDYLRAVRRALKDSTIYGEMTLERKNRCVRVVYANAFHVDVVPAVVQGAAEYIANYETNSWELTNPDGFTVWMQEKDATAQSNLRRVIRLMKYVRHHRGFTGVRSIILTTLLGEQVEASRKFADPGYYQDLPTAFTHLICDLDDYIWPQIEQPSVADPSGTGLTFDHRWLPGTYSNFRSRLHSIAETTRAAFASSNRDESEELWREIFGDRFTDGSKKTDPRPFAPTVTPGYVPGRAG</sequence>
<feature type="region of interest" description="Disordered" evidence="2">
    <location>
        <begin position="299"/>
        <end position="323"/>
    </location>
</feature>
<keyword evidence="1" id="KW-0051">Antiviral defense</keyword>
<proteinExistence type="predicted"/>
<evidence type="ECO:0000256" key="2">
    <source>
        <dbReference type="SAM" id="MobiDB-lite"/>
    </source>
</evidence>
<dbReference type="Pfam" id="PF18144">
    <property type="entry name" value="SMODS"/>
    <property type="match status" value="1"/>
</dbReference>
<evidence type="ECO:0000256" key="1">
    <source>
        <dbReference type="ARBA" id="ARBA00023118"/>
    </source>
</evidence>
<dbReference type="RefSeq" id="WP_086474401.1">
    <property type="nucleotide sequence ID" value="NZ_FXWJ01000004.1"/>
</dbReference>
<name>A0ABY1RGU8_9MICO</name>
<dbReference type="EMBL" id="FXWJ01000004">
    <property type="protein sequence ID" value="SMQ72344.1"/>
    <property type="molecule type" value="Genomic_DNA"/>
</dbReference>
<evidence type="ECO:0000313" key="4">
    <source>
        <dbReference type="Proteomes" id="UP000194464"/>
    </source>
</evidence>
<accession>A0ABY1RGU8</accession>
<dbReference type="CDD" id="cd05400">
    <property type="entry name" value="NT_2-5OAS_ClassI-CCAase"/>
    <property type="match status" value="1"/>
</dbReference>
<gene>
    <name evidence="3" type="ORF">SAMN06295909_2641</name>
</gene>
<comment type="caution">
    <text evidence="3">The sequence shown here is derived from an EMBL/GenBank/DDBJ whole genome shotgun (WGS) entry which is preliminary data.</text>
</comment>
<keyword evidence="4" id="KW-1185">Reference proteome</keyword>
<organism evidence="3 4">
    <name type="scientific">Plantibacter elymi</name>
    <name type="common">nom. nud.</name>
    <dbReference type="NCBI Taxonomy" id="199708"/>
    <lineage>
        <taxon>Bacteria</taxon>
        <taxon>Bacillati</taxon>
        <taxon>Actinomycetota</taxon>
        <taxon>Actinomycetes</taxon>
        <taxon>Micrococcales</taxon>
        <taxon>Microbacteriaceae</taxon>
        <taxon>Plantibacter</taxon>
    </lineage>
</organism>
<dbReference type="InterPro" id="IPR006116">
    <property type="entry name" value="NT_2-5OAS_ClassI-CCAase"/>
</dbReference>
<dbReference type="Proteomes" id="UP000194464">
    <property type="component" value="Unassembled WGS sequence"/>
</dbReference>
<evidence type="ECO:0000313" key="3">
    <source>
        <dbReference type="EMBL" id="SMQ72344.1"/>
    </source>
</evidence>
<evidence type="ECO:0008006" key="5">
    <source>
        <dbReference type="Google" id="ProtNLM"/>
    </source>
</evidence>
<reference evidence="3 4" key="1">
    <citation type="submission" date="2017-04" db="EMBL/GenBank/DDBJ databases">
        <authorList>
            <person name="Varghese N."/>
            <person name="Submissions S."/>
        </authorList>
    </citation>
    <scope>NUCLEOTIDE SEQUENCE [LARGE SCALE GENOMIC DNA]</scope>
    <source>
        <strain evidence="3 4">VKM Ac-1784</strain>
    </source>
</reference>
<protein>
    <recommendedName>
        <fullName evidence="5">Nucleotidyltransferase</fullName>
    </recommendedName>
</protein>